<dbReference type="PANTHER" id="PTHR33843:SF4">
    <property type="entry name" value="ASCORBATE-SPECIFIC PTS SYSTEM EIIC COMPONENT"/>
    <property type="match status" value="1"/>
</dbReference>
<dbReference type="RefSeq" id="WP_034618243.1">
    <property type="nucleotide sequence ID" value="NZ_JSUM01000032.1"/>
</dbReference>
<dbReference type="Proteomes" id="UP000030380">
    <property type="component" value="Unassembled WGS sequence"/>
</dbReference>
<protein>
    <recommendedName>
        <fullName evidence="12">Ascorbate-specific PTS system EIIC component</fullName>
    </recommendedName>
    <alternativeName>
        <fullName evidence="13">Ascorbate-specific permease IIC component UlaA</fullName>
    </alternativeName>
</protein>
<dbReference type="NCBIfam" id="NF006920">
    <property type="entry name" value="PRK09410.1-2"/>
    <property type="match status" value="1"/>
</dbReference>
<dbReference type="PANTHER" id="PTHR33843">
    <property type="entry name" value="ASCORBATE-SPECIFIC PTS SYSTEM EIIC COMPONENT"/>
    <property type="match status" value="1"/>
</dbReference>
<feature type="transmembrane region" description="Helical" evidence="14">
    <location>
        <begin position="41"/>
        <end position="62"/>
    </location>
</feature>
<feature type="transmembrane region" description="Helical" evidence="14">
    <location>
        <begin position="257"/>
        <end position="282"/>
    </location>
</feature>
<comment type="similarity">
    <text evidence="11">Belongs to the UlaA family.</text>
</comment>
<dbReference type="InterPro" id="IPR004703">
    <property type="entry name" value="PTS_sugar-sp_permease"/>
</dbReference>
<feature type="transmembrane region" description="Helical" evidence="14">
    <location>
        <begin position="6"/>
        <end position="29"/>
    </location>
</feature>
<evidence type="ECO:0000256" key="12">
    <source>
        <dbReference type="ARBA" id="ARBA00039702"/>
    </source>
</evidence>
<reference evidence="15 16" key="1">
    <citation type="submission" date="2014-11" db="EMBL/GenBank/DDBJ databases">
        <title>Draft genome sequence of Chelonobacter oris 1662T, associated with respiratory disease in Hermann's Tortoises.</title>
        <authorList>
            <person name="Kudirkiene E."/>
            <person name="Hansen M.J."/>
            <person name="Bojesen A.M."/>
        </authorList>
    </citation>
    <scope>NUCLEOTIDE SEQUENCE [LARGE SCALE GENOMIC DNA]</scope>
    <source>
        <strain evidence="15 16">1662</strain>
    </source>
</reference>
<evidence type="ECO:0000256" key="7">
    <source>
        <dbReference type="ARBA" id="ARBA00022692"/>
    </source>
</evidence>
<evidence type="ECO:0000256" key="3">
    <source>
        <dbReference type="ARBA" id="ARBA00022448"/>
    </source>
</evidence>
<dbReference type="NCBIfam" id="NF009553">
    <property type="entry name" value="PRK12997.1-5"/>
    <property type="match status" value="1"/>
</dbReference>
<evidence type="ECO:0000256" key="5">
    <source>
        <dbReference type="ARBA" id="ARBA00022597"/>
    </source>
</evidence>
<feature type="transmembrane region" description="Helical" evidence="14">
    <location>
        <begin position="340"/>
        <end position="360"/>
    </location>
</feature>
<feature type="transmembrane region" description="Helical" evidence="14">
    <location>
        <begin position="119"/>
        <end position="142"/>
    </location>
</feature>
<dbReference type="NCBIfam" id="NF006922">
    <property type="entry name" value="PRK09410.1-5"/>
    <property type="match status" value="1"/>
</dbReference>
<dbReference type="EMBL" id="JSUM01000032">
    <property type="protein sequence ID" value="KGQ69351.1"/>
    <property type="molecule type" value="Genomic_DNA"/>
</dbReference>
<feature type="transmembrane region" description="Helical" evidence="14">
    <location>
        <begin position="418"/>
        <end position="443"/>
    </location>
</feature>
<dbReference type="GO" id="GO:0005886">
    <property type="term" value="C:plasma membrane"/>
    <property type="evidence" value="ECO:0007669"/>
    <property type="project" value="UniProtKB-SubCell"/>
</dbReference>
<comment type="subcellular location">
    <subcellularLocation>
        <location evidence="1">Cell membrane</location>
        <topology evidence="1">Multi-pass membrane protein</topology>
    </subcellularLocation>
</comment>
<dbReference type="OrthoDB" id="9796178at2"/>
<sequence>MESILFFILDILKVPSILVGVIALVGLLLQKKAFPDVIKGTIKTILGFIVLGGGAGVLVGSLSPLGNMFEFAFNVQGIIPNNEAIVSMALEKYGTATALIMAFGMLANIIVARFTRLKFIFLTGHHTFYMACMIGVILTVAGFEGVQLVFVGSLTLGLIMAFFPAIAHRYMRRITGSDEVGFGHFGTIGYVLSGAIGEAVGKGSKSTEEINLPKNLSFLRDSSISISLTMMVIYLILALSSGSDYIEQNLSGGQNYLVYAIIQGITFAAGVYIILAGVRLILAEIVPAFTGISEKLVPNARPALDCPIVFPYAPNAVLIGFLFSFLGGIVGLFILGQLSWVLILPGVVPHFFCGATAGVFGNATGGRRGAMLGAFCHGILITFLPVFLLPVLGSLGFANTTFSDTDFGGVGIALGYMAQYLSLNMITATITGIFVLLVAYNYLAKKPQTPESH</sequence>
<evidence type="ECO:0000256" key="6">
    <source>
        <dbReference type="ARBA" id="ARBA00022683"/>
    </source>
</evidence>
<evidence type="ECO:0000256" key="8">
    <source>
        <dbReference type="ARBA" id="ARBA00022989"/>
    </source>
</evidence>
<dbReference type="GO" id="GO:0009401">
    <property type="term" value="P:phosphoenolpyruvate-dependent sugar phosphotransferase system"/>
    <property type="evidence" value="ECO:0007669"/>
    <property type="project" value="UniProtKB-KW"/>
</dbReference>
<evidence type="ECO:0000256" key="13">
    <source>
        <dbReference type="ARBA" id="ARBA00042859"/>
    </source>
</evidence>
<evidence type="ECO:0000256" key="11">
    <source>
        <dbReference type="ARBA" id="ARBA00038218"/>
    </source>
</evidence>
<dbReference type="InterPro" id="IPR051562">
    <property type="entry name" value="Ascorbate-PTS_EIIC"/>
</dbReference>
<evidence type="ECO:0000313" key="16">
    <source>
        <dbReference type="Proteomes" id="UP000030380"/>
    </source>
</evidence>
<evidence type="ECO:0000256" key="2">
    <source>
        <dbReference type="ARBA" id="ARBA00011738"/>
    </source>
</evidence>
<keyword evidence="16" id="KW-1185">Reference proteome</keyword>
<dbReference type="STRING" id="505317.OA57_12105"/>
<evidence type="ECO:0000256" key="1">
    <source>
        <dbReference type="ARBA" id="ARBA00004651"/>
    </source>
</evidence>
<proteinExistence type="inferred from homology"/>
<keyword evidence="8 14" id="KW-1133">Transmembrane helix</keyword>
<organism evidence="15 16">
    <name type="scientific">Chelonobacter oris</name>
    <dbReference type="NCBI Taxonomy" id="505317"/>
    <lineage>
        <taxon>Bacteria</taxon>
        <taxon>Pseudomonadati</taxon>
        <taxon>Pseudomonadota</taxon>
        <taxon>Gammaproteobacteria</taxon>
        <taxon>Pasteurellales</taxon>
        <taxon>Pasteurellaceae</taxon>
        <taxon>Chelonobacter</taxon>
    </lineage>
</organism>
<accession>A0A0A3AJ61</accession>
<gene>
    <name evidence="15" type="ORF">OA57_12105</name>
</gene>
<feature type="transmembrane region" description="Helical" evidence="14">
    <location>
        <begin position="316"/>
        <end position="334"/>
    </location>
</feature>
<feature type="transmembrane region" description="Helical" evidence="14">
    <location>
        <begin position="218"/>
        <end position="237"/>
    </location>
</feature>
<evidence type="ECO:0000313" key="15">
    <source>
        <dbReference type="EMBL" id="KGQ69351.1"/>
    </source>
</evidence>
<comment type="caution">
    <text evidence="15">The sequence shown here is derived from an EMBL/GenBank/DDBJ whole genome shotgun (WGS) entry which is preliminary data.</text>
</comment>
<evidence type="ECO:0000256" key="4">
    <source>
        <dbReference type="ARBA" id="ARBA00022475"/>
    </source>
</evidence>
<evidence type="ECO:0000256" key="10">
    <source>
        <dbReference type="ARBA" id="ARBA00037387"/>
    </source>
</evidence>
<keyword evidence="7 14" id="KW-0812">Transmembrane</keyword>
<evidence type="ECO:0000256" key="14">
    <source>
        <dbReference type="SAM" id="Phobius"/>
    </source>
</evidence>
<keyword evidence="3" id="KW-0813">Transport</keyword>
<name>A0A0A3AJ61_9PAST</name>
<feature type="transmembrane region" description="Helical" evidence="14">
    <location>
        <begin position="148"/>
        <end position="167"/>
    </location>
</feature>
<evidence type="ECO:0000256" key="9">
    <source>
        <dbReference type="ARBA" id="ARBA00023136"/>
    </source>
</evidence>
<feature type="transmembrane region" description="Helical" evidence="14">
    <location>
        <begin position="372"/>
        <end position="398"/>
    </location>
</feature>
<dbReference type="AlphaFoldDB" id="A0A0A3AJ61"/>
<comment type="subunit">
    <text evidence="2">Homodimer.</text>
</comment>
<keyword evidence="5" id="KW-0762">Sugar transport</keyword>
<comment type="function">
    <text evidence="10">The phosphoenolpyruvate-dependent sugar phosphotransferase system (sugar PTS), a major carbohydrate active transport system, catalyzes the phosphorylation of incoming sugar substrates concomitantly with their translocation across the cell membrane. The enzyme II UlaABC PTS system is involved in ascorbate transport.</text>
</comment>
<keyword evidence="9 14" id="KW-0472">Membrane</keyword>
<dbReference type="Pfam" id="PF03611">
    <property type="entry name" value="EIIC-GAT"/>
    <property type="match status" value="1"/>
</dbReference>
<keyword evidence="6" id="KW-0598">Phosphotransferase system</keyword>
<feature type="transmembrane region" description="Helical" evidence="14">
    <location>
        <begin position="93"/>
        <end position="112"/>
    </location>
</feature>
<keyword evidence="4" id="KW-1003">Cell membrane</keyword>